<gene>
    <name evidence="1" type="ORF">AB0L03_09350</name>
</gene>
<sequence length="292" mass="30774">MPVTGGPGAGAPATDVIVLPGATSAQGIAKGAGHTFYCGDLWLGNIFRGDLERGTAELFIDAPEGRLAMGLWADLRHGWLFVGGGLGWAYVYDIETGATVATYQLGELDDLASTLVNKVFVNRRGAYFSNSSKPVLYFVPISPAGELGPAATLPVTGPAAEISGEFNLNGIVAPDAGEPLIISHTANGKLYTVDPATGVSRTIEGVDVPKADGLVLEGRRLWVVQNWINQVSRVRLNDDLTSGTVEEVITHDAFQFPTTAVPFGSRLAVINAKADTGIHPTADEYEVVVVDR</sequence>
<organism evidence="1 2">
    <name type="scientific">Streptomyces roseoverticillatus</name>
    <dbReference type="NCBI Taxonomy" id="66429"/>
    <lineage>
        <taxon>Bacteria</taxon>
        <taxon>Bacillati</taxon>
        <taxon>Actinomycetota</taxon>
        <taxon>Actinomycetes</taxon>
        <taxon>Kitasatosporales</taxon>
        <taxon>Streptomycetaceae</taxon>
        <taxon>Streptomyces</taxon>
    </lineage>
</organism>
<keyword evidence="2" id="KW-1185">Reference proteome</keyword>
<comment type="caution">
    <text evidence="1">The sequence shown here is derived from an EMBL/GenBank/DDBJ whole genome shotgun (WGS) entry which is preliminary data.</text>
</comment>
<dbReference type="SUPFAM" id="SSF63825">
    <property type="entry name" value="YWTD domain"/>
    <property type="match status" value="1"/>
</dbReference>
<evidence type="ECO:0008006" key="3">
    <source>
        <dbReference type="Google" id="ProtNLM"/>
    </source>
</evidence>
<protein>
    <recommendedName>
        <fullName evidence="3">Superoxide dismutase</fullName>
    </recommendedName>
</protein>
<dbReference type="RefSeq" id="WP_366087451.1">
    <property type="nucleotide sequence ID" value="NZ_JBFASG010000006.1"/>
</dbReference>
<dbReference type="Proteomes" id="UP001552479">
    <property type="component" value="Unassembled WGS sequence"/>
</dbReference>
<dbReference type="EMBL" id="JBFASG010000006">
    <property type="protein sequence ID" value="MEV4923042.1"/>
    <property type="molecule type" value="Genomic_DNA"/>
</dbReference>
<evidence type="ECO:0000313" key="1">
    <source>
        <dbReference type="EMBL" id="MEV4923042.1"/>
    </source>
</evidence>
<evidence type="ECO:0000313" key="2">
    <source>
        <dbReference type="Proteomes" id="UP001552479"/>
    </source>
</evidence>
<name>A0ABV3IS28_9ACTN</name>
<accession>A0ABV3IS28</accession>
<reference evidence="1 2" key="1">
    <citation type="submission" date="2024-06" db="EMBL/GenBank/DDBJ databases">
        <title>The Natural Products Discovery Center: Release of the First 8490 Sequenced Strains for Exploring Actinobacteria Biosynthetic Diversity.</title>
        <authorList>
            <person name="Kalkreuter E."/>
            <person name="Kautsar S.A."/>
            <person name="Yang D."/>
            <person name="Bader C.D."/>
            <person name="Teijaro C.N."/>
            <person name="Fluegel L."/>
            <person name="Davis C.M."/>
            <person name="Simpson J.R."/>
            <person name="Lauterbach L."/>
            <person name="Steele A.D."/>
            <person name="Gui C."/>
            <person name="Meng S."/>
            <person name="Li G."/>
            <person name="Viehrig K."/>
            <person name="Ye F."/>
            <person name="Su P."/>
            <person name="Kiefer A.F."/>
            <person name="Nichols A."/>
            <person name="Cepeda A.J."/>
            <person name="Yan W."/>
            <person name="Fan B."/>
            <person name="Jiang Y."/>
            <person name="Adhikari A."/>
            <person name="Zheng C.-J."/>
            <person name="Schuster L."/>
            <person name="Cowan T.M."/>
            <person name="Smanski M.J."/>
            <person name="Chevrette M.G."/>
            <person name="De Carvalho L.P.S."/>
            <person name="Shen B."/>
        </authorList>
    </citation>
    <scope>NUCLEOTIDE SEQUENCE [LARGE SCALE GENOMIC DNA]</scope>
    <source>
        <strain evidence="1 2">NPDC053791</strain>
    </source>
</reference>
<proteinExistence type="predicted"/>